<dbReference type="PROSITE" id="PS00149">
    <property type="entry name" value="SULFATASE_2"/>
    <property type="match status" value="1"/>
</dbReference>
<evidence type="ECO:0000256" key="2">
    <source>
        <dbReference type="ARBA" id="ARBA00008779"/>
    </source>
</evidence>
<dbReference type="CDD" id="cd16144">
    <property type="entry name" value="ARS_like"/>
    <property type="match status" value="1"/>
</dbReference>
<evidence type="ECO:0000256" key="6">
    <source>
        <dbReference type="ARBA" id="ARBA00022837"/>
    </source>
</evidence>
<dbReference type="Gene3D" id="3.40.720.10">
    <property type="entry name" value="Alkaline Phosphatase, subunit A"/>
    <property type="match status" value="1"/>
</dbReference>
<dbReference type="InterPro" id="IPR017850">
    <property type="entry name" value="Alkaline_phosphatase_core_sf"/>
</dbReference>
<keyword evidence="3" id="KW-0479">Metal-binding</keyword>
<keyword evidence="6" id="KW-0106">Calcium</keyword>
<comment type="similarity">
    <text evidence="2">Belongs to the sulfatase family.</text>
</comment>
<evidence type="ECO:0000256" key="1">
    <source>
        <dbReference type="ARBA" id="ARBA00001913"/>
    </source>
</evidence>
<dbReference type="AlphaFoldDB" id="A0A1H4DTA0"/>
<protein>
    <submittedName>
        <fullName evidence="9">Arylsulfatase A</fullName>
    </submittedName>
</protein>
<dbReference type="PANTHER" id="PTHR42693">
    <property type="entry name" value="ARYLSULFATASE FAMILY MEMBER"/>
    <property type="match status" value="1"/>
</dbReference>
<gene>
    <name evidence="9" type="ORF">SAMN05444145_10618</name>
</gene>
<evidence type="ECO:0000256" key="5">
    <source>
        <dbReference type="ARBA" id="ARBA00022801"/>
    </source>
</evidence>
<accession>A0A1H4DTA0</accession>
<comment type="PTM">
    <text evidence="7">The conversion to 3-oxoalanine (also known as C-formylglycine, FGly), of a serine or cysteine residue in prokaryotes and of a cysteine residue in eukaryotes, is critical for catalytic activity.</text>
</comment>
<dbReference type="Pfam" id="PF00884">
    <property type="entry name" value="Sulfatase"/>
    <property type="match status" value="1"/>
</dbReference>
<organism evidence="9 10">
    <name type="scientific">Alistipes timonensis JC136</name>
    <dbReference type="NCBI Taxonomy" id="1033731"/>
    <lineage>
        <taxon>Bacteria</taxon>
        <taxon>Pseudomonadati</taxon>
        <taxon>Bacteroidota</taxon>
        <taxon>Bacteroidia</taxon>
        <taxon>Bacteroidales</taxon>
        <taxon>Rikenellaceae</taxon>
        <taxon>Alistipes</taxon>
    </lineage>
</organism>
<evidence type="ECO:0000256" key="4">
    <source>
        <dbReference type="ARBA" id="ARBA00022729"/>
    </source>
</evidence>
<dbReference type="OrthoDB" id="9765065at2"/>
<dbReference type="EMBL" id="FNRI01000006">
    <property type="protein sequence ID" value="SEA75640.1"/>
    <property type="molecule type" value="Genomic_DNA"/>
</dbReference>
<keyword evidence="5" id="KW-0378">Hydrolase</keyword>
<proteinExistence type="inferred from homology"/>
<comment type="cofactor">
    <cofactor evidence="1">
        <name>Ca(2+)</name>
        <dbReference type="ChEBI" id="CHEBI:29108"/>
    </cofactor>
</comment>
<dbReference type="SUPFAM" id="SSF53649">
    <property type="entry name" value="Alkaline phosphatase-like"/>
    <property type="match status" value="1"/>
</dbReference>
<dbReference type="RefSeq" id="WP_010266874.1">
    <property type="nucleotide sequence ID" value="NZ_CAEG01000021.1"/>
</dbReference>
<sequence>MKRELFYLSLAAAGFTHPSAVSAGEKPKQRPNVIIIFADDLGWAELGCYGNMFNETPALDSLARCGVRFTDAYASAPISSPSRAGLISGRYPLRDGITDYIKPSSPIHLDPSRASLPEALRRNGYRTGIIGKWHLSGYKANGAPVERHPDEYGFDEVILSAEESIGNGSYFYPWHHLKSVTEAEEHEFIVERMNREALGFIERNSDRPFFLYLSHYAVHTMVHGQPELVDYFRSKPGCSHSAPSKNNPENDPYKKWPADYLAKPHNPHLAAQLKVIDDGVGMIVEKLEELGIADNTIVIFTSDNGGSPQVTDNGPLRGGKGTLYEGGTREPMIVWQPGRICGGRVSELPTNNYDFYPTLCQLTGTPLPEGFEPDGASIADELLGTGKCDAERPLYWYFKIQGRKNGGRWCSSVRAGDWKLIEFHDTGEKELYNLREDPGETRNRIGDAPERAKRLAEQLAGWRREAEK</sequence>
<dbReference type="Proteomes" id="UP000183253">
    <property type="component" value="Unassembled WGS sequence"/>
</dbReference>
<feature type="domain" description="Sulfatase N-terminal" evidence="8">
    <location>
        <begin position="31"/>
        <end position="364"/>
    </location>
</feature>
<dbReference type="InterPro" id="IPR000917">
    <property type="entry name" value="Sulfatase_N"/>
</dbReference>
<dbReference type="GO" id="GO:0004065">
    <property type="term" value="F:arylsulfatase activity"/>
    <property type="evidence" value="ECO:0007669"/>
    <property type="project" value="TreeGrafter"/>
</dbReference>
<dbReference type="PANTHER" id="PTHR42693:SF42">
    <property type="entry name" value="ARYLSULFATASE G"/>
    <property type="match status" value="1"/>
</dbReference>
<dbReference type="STRING" id="1033731.SAMN05444145_10618"/>
<name>A0A1H4DTA0_9BACT</name>
<evidence type="ECO:0000313" key="10">
    <source>
        <dbReference type="Proteomes" id="UP000183253"/>
    </source>
</evidence>
<dbReference type="GO" id="GO:0046872">
    <property type="term" value="F:metal ion binding"/>
    <property type="evidence" value="ECO:0007669"/>
    <property type="project" value="UniProtKB-KW"/>
</dbReference>
<dbReference type="InterPro" id="IPR050738">
    <property type="entry name" value="Sulfatase"/>
</dbReference>
<evidence type="ECO:0000259" key="8">
    <source>
        <dbReference type="Pfam" id="PF00884"/>
    </source>
</evidence>
<keyword evidence="10" id="KW-1185">Reference proteome</keyword>
<dbReference type="Gene3D" id="3.30.1120.10">
    <property type="match status" value="1"/>
</dbReference>
<evidence type="ECO:0000256" key="7">
    <source>
        <dbReference type="PIRSR" id="PIRSR600917-52"/>
    </source>
</evidence>
<evidence type="ECO:0000313" key="9">
    <source>
        <dbReference type="EMBL" id="SEA75640.1"/>
    </source>
</evidence>
<reference evidence="9 10" key="1">
    <citation type="submission" date="2016-10" db="EMBL/GenBank/DDBJ databases">
        <authorList>
            <person name="de Groot N.N."/>
        </authorList>
    </citation>
    <scope>NUCLEOTIDE SEQUENCE [LARGE SCALE GENOMIC DNA]</scope>
    <source>
        <strain evidence="9 10">DSM 25383</strain>
    </source>
</reference>
<keyword evidence="4" id="KW-0732">Signal</keyword>
<dbReference type="InterPro" id="IPR024607">
    <property type="entry name" value="Sulfatase_CS"/>
</dbReference>
<evidence type="ECO:0000256" key="3">
    <source>
        <dbReference type="ARBA" id="ARBA00022723"/>
    </source>
</evidence>
<feature type="modified residue" description="3-oxoalanine (Ser)" evidence="7">
    <location>
        <position position="79"/>
    </location>
</feature>